<dbReference type="SUPFAM" id="SSF55174">
    <property type="entry name" value="Alpha-L RNA-binding motif"/>
    <property type="match status" value="1"/>
</dbReference>
<dbReference type="InterPro" id="IPR018496">
    <property type="entry name" value="PsdUridine_synth_RsuA/RluB_CS"/>
</dbReference>
<dbReference type="PROSITE" id="PS50889">
    <property type="entry name" value="S4"/>
    <property type="match status" value="1"/>
</dbReference>
<dbReference type="GO" id="GO:0003723">
    <property type="term" value="F:RNA binding"/>
    <property type="evidence" value="ECO:0007669"/>
    <property type="project" value="UniProtKB-KW"/>
</dbReference>
<evidence type="ECO:0000256" key="3">
    <source>
        <dbReference type="ARBA" id="ARBA00023235"/>
    </source>
</evidence>
<evidence type="ECO:0000256" key="2">
    <source>
        <dbReference type="ARBA" id="ARBA00022884"/>
    </source>
</evidence>
<dbReference type="GO" id="GO:0009982">
    <property type="term" value="F:pseudouridine synthase activity"/>
    <property type="evidence" value="ECO:0007669"/>
    <property type="project" value="InterPro"/>
</dbReference>
<keyword evidence="3" id="KW-0413">Isomerase</keyword>
<accession>A0A0F9X3I0</accession>
<sequence length="230" mass="25517">MRLDRFISKNSLHSHQASRLIIASGRVSVAGRVVLDARMEIDRFVAVSLDDILLQQQPVHYLMLHKPAGYLSATSDPLHPTVMELLPAPLRSLLHIGGRLDRSTSGLLILTNDGLWSRRLFEPKTKLPKVYAVRTALPICPTTSARFAEGIHFAFEGITTSPAELIQLSDHEARLTIYEGRYHQVKRMFHAVGNVVTALHRESVGSITLDPLLSSGDFRNLTPAEIQSAN</sequence>
<dbReference type="SUPFAM" id="SSF55120">
    <property type="entry name" value="Pseudouridine synthase"/>
    <property type="match status" value="1"/>
</dbReference>
<dbReference type="GO" id="GO:0006364">
    <property type="term" value="P:rRNA processing"/>
    <property type="evidence" value="ECO:0007669"/>
    <property type="project" value="UniProtKB-ARBA"/>
</dbReference>
<dbReference type="Gene3D" id="3.30.70.580">
    <property type="entry name" value="Pseudouridine synthase I, catalytic domain, N-terminal subdomain"/>
    <property type="match status" value="1"/>
</dbReference>
<dbReference type="InterPro" id="IPR020094">
    <property type="entry name" value="TruA/RsuA/RluB/E/F_N"/>
</dbReference>
<feature type="domain" description="Pseudouridine synthase RsuA/RluA-like" evidence="4">
    <location>
        <begin position="60"/>
        <end position="191"/>
    </location>
</feature>
<dbReference type="AlphaFoldDB" id="A0A0F9X3I0"/>
<protein>
    <recommendedName>
        <fullName evidence="4">Pseudouridine synthase RsuA/RluA-like domain-containing protein</fullName>
    </recommendedName>
</protein>
<dbReference type="PROSITE" id="PS01149">
    <property type="entry name" value="PSI_RSU"/>
    <property type="match status" value="1"/>
</dbReference>
<evidence type="ECO:0000256" key="1">
    <source>
        <dbReference type="ARBA" id="ARBA00008348"/>
    </source>
</evidence>
<dbReference type="Pfam" id="PF00849">
    <property type="entry name" value="PseudoU_synth_2"/>
    <property type="match status" value="1"/>
</dbReference>
<dbReference type="NCBIfam" id="TIGR00093">
    <property type="entry name" value="pseudouridine synthase"/>
    <property type="match status" value="1"/>
</dbReference>
<dbReference type="Gene3D" id="3.10.290.10">
    <property type="entry name" value="RNA-binding S4 domain"/>
    <property type="match status" value="1"/>
</dbReference>
<keyword evidence="2" id="KW-0694">RNA-binding</keyword>
<dbReference type="EMBL" id="LAZR01000152">
    <property type="protein sequence ID" value="KKN86058.1"/>
    <property type="molecule type" value="Genomic_DNA"/>
</dbReference>
<evidence type="ECO:0000259" key="4">
    <source>
        <dbReference type="Pfam" id="PF00849"/>
    </source>
</evidence>
<comment type="similarity">
    <text evidence="1">Belongs to the pseudouridine synthase RsuA family.</text>
</comment>
<evidence type="ECO:0000313" key="5">
    <source>
        <dbReference type="EMBL" id="KKN86058.1"/>
    </source>
</evidence>
<dbReference type="InterPro" id="IPR000748">
    <property type="entry name" value="PsdUridine_synth_RsuA/RluB/E/F"/>
</dbReference>
<dbReference type="InterPro" id="IPR036986">
    <property type="entry name" value="S4_RNA-bd_sf"/>
</dbReference>
<proteinExistence type="inferred from homology"/>
<dbReference type="InterPro" id="IPR050343">
    <property type="entry name" value="RsuA_PseudoU_synthase"/>
</dbReference>
<name>A0A0F9X3I0_9ZZZZ</name>
<dbReference type="InterPro" id="IPR006145">
    <property type="entry name" value="PsdUridine_synth_RsuA/RluA"/>
</dbReference>
<gene>
    <name evidence="5" type="ORF">LCGC14_0272530</name>
</gene>
<dbReference type="Gene3D" id="3.30.70.1560">
    <property type="entry name" value="Alpha-L RNA-binding motif"/>
    <property type="match status" value="1"/>
</dbReference>
<organism evidence="5">
    <name type="scientific">marine sediment metagenome</name>
    <dbReference type="NCBI Taxonomy" id="412755"/>
    <lineage>
        <taxon>unclassified sequences</taxon>
        <taxon>metagenomes</taxon>
        <taxon>ecological metagenomes</taxon>
    </lineage>
</organism>
<dbReference type="InterPro" id="IPR020103">
    <property type="entry name" value="PsdUridine_synth_cat_dom_sf"/>
</dbReference>
<dbReference type="GO" id="GO:0001522">
    <property type="term" value="P:pseudouridine synthesis"/>
    <property type="evidence" value="ECO:0007669"/>
    <property type="project" value="InterPro"/>
</dbReference>
<comment type="caution">
    <text evidence="5">The sequence shown here is derived from an EMBL/GenBank/DDBJ whole genome shotgun (WGS) entry which is preliminary data.</text>
</comment>
<dbReference type="PANTHER" id="PTHR47683:SF4">
    <property type="entry name" value="PSEUDOURIDINE SYNTHASE"/>
    <property type="match status" value="1"/>
</dbReference>
<dbReference type="InterPro" id="IPR042092">
    <property type="entry name" value="PsdUridine_s_RsuA/RluB/E/F_cat"/>
</dbReference>
<reference evidence="5" key="1">
    <citation type="journal article" date="2015" name="Nature">
        <title>Complex archaea that bridge the gap between prokaryotes and eukaryotes.</title>
        <authorList>
            <person name="Spang A."/>
            <person name="Saw J.H."/>
            <person name="Jorgensen S.L."/>
            <person name="Zaremba-Niedzwiedzka K."/>
            <person name="Martijn J."/>
            <person name="Lind A.E."/>
            <person name="van Eijk R."/>
            <person name="Schleper C."/>
            <person name="Guy L."/>
            <person name="Ettema T.J."/>
        </authorList>
    </citation>
    <scope>NUCLEOTIDE SEQUENCE</scope>
</reference>
<dbReference type="CDD" id="cd02553">
    <property type="entry name" value="PseudoU_synth_RsuA"/>
    <property type="match status" value="1"/>
</dbReference>
<dbReference type="PANTHER" id="PTHR47683">
    <property type="entry name" value="PSEUDOURIDINE SYNTHASE FAMILY PROTEIN-RELATED"/>
    <property type="match status" value="1"/>
</dbReference>